<feature type="transmembrane region" description="Helical" evidence="2">
    <location>
        <begin position="251"/>
        <end position="269"/>
    </location>
</feature>
<dbReference type="AlphaFoldDB" id="A0A9W8J996"/>
<feature type="transmembrane region" description="Helical" evidence="2">
    <location>
        <begin position="301"/>
        <end position="320"/>
    </location>
</feature>
<reference evidence="3" key="1">
    <citation type="submission" date="2022-06" db="EMBL/GenBank/DDBJ databases">
        <title>Genome Sequence of Candolleomyces eurysporus.</title>
        <authorList>
            <person name="Buettner E."/>
        </authorList>
    </citation>
    <scope>NUCLEOTIDE SEQUENCE</scope>
    <source>
        <strain evidence="3">VTCC 930004</strain>
    </source>
</reference>
<keyword evidence="2" id="KW-0472">Membrane</keyword>
<dbReference type="EMBL" id="JANBPK010000806">
    <property type="protein sequence ID" value="KAJ2931586.1"/>
    <property type="molecule type" value="Genomic_DNA"/>
</dbReference>
<organism evidence="3 4">
    <name type="scientific">Candolleomyces eurysporus</name>
    <dbReference type="NCBI Taxonomy" id="2828524"/>
    <lineage>
        <taxon>Eukaryota</taxon>
        <taxon>Fungi</taxon>
        <taxon>Dikarya</taxon>
        <taxon>Basidiomycota</taxon>
        <taxon>Agaricomycotina</taxon>
        <taxon>Agaricomycetes</taxon>
        <taxon>Agaricomycetidae</taxon>
        <taxon>Agaricales</taxon>
        <taxon>Agaricineae</taxon>
        <taxon>Psathyrellaceae</taxon>
        <taxon>Candolleomyces</taxon>
    </lineage>
</organism>
<comment type="caution">
    <text evidence="3">The sequence shown here is derived from an EMBL/GenBank/DDBJ whole genome shotgun (WGS) entry which is preliminary data.</text>
</comment>
<feature type="non-terminal residue" evidence="3">
    <location>
        <position position="463"/>
    </location>
</feature>
<feature type="transmembrane region" description="Helical" evidence="2">
    <location>
        <begin position="359"/>
        <end position="379"/>
    </location>
</feature>
<accession>A0A9W8J996</accession>
<feature type="transmembrane region" description="Helical" evidence="2">
    <location>
        <begin position="136"/>
        <end position="160"/>
    </location>
</feature>
<feature type="region of interest" description="Disordered" evidence="1">
    <location>
        <begin position="220"/>
        <end position="249"/>
    </location>
</feature>
<evidence type="ECO:0008006" key="5">
    <source>
        <dbReference type="Google" id="ProtNLM"/>
    </source>
</evidence>
<dbReference type="Proteomes" id="UP001140091">
    <property type="component" value="Unassembled WGS sequence"/>
</dbReference>
<feature type="transmembrane region" description="Helical" evidence="2">
    <location>
        <begin position="42"/>
        <end position="67"/>
    </location>
</feature>
<name>A0A9W8J996_9AGAR</name>
<protein>
    <recommendedName>
        <fullName evidence="5">MARVEL domain-containing protein</fullName>
    </recommendedName>
</protein>
<gene>
    <name evidence="3" type="ORF">H1R20_g5385</name>
</gene>
<evidence type="ECO:0000313" key="3">
    <source>
        <dbReference type="EMBL" id="KAJ2931586.1"/>
    </source>
</evidence>
<evidence type="ECO:0000256" key="1">
    <source>
        <dbReference type="SAM" id="MobiDB-lite"/>
    </source>
</evidence>
<feature type="transmembrane region" description="Helical" evidence="2">
    <location>
        <begin position="79"/>
        <end position="97"/>
    </location>
</feature>
<keyword evidence="2" id="KW-0812">Transmembrane</keyword>
<keyword evidence="2" id="KW-1133">Transmembrane helix</keyword>
<sequence length="463" mass="50680">MPSLFNTIRLSIYGTVLVFTIICLAMAGHFQSVLAASDLTRFVPFAIFVCSASLFIFMVLILFSVFLRERNPISTRIELASLGLAGVFWLVLGVYLTTSESQDADVECFASADSQVVLDPEIASIQTDQFQAMYRVLMSFALMNAALIIAACLILLFLAVRRHRNGDVHMWHGPVTSGAWFNTYNYKTGGAAPAKPQRRQTSDTVKSLLPTTVVPVTQYTEKPERKASRHASQRSQNAGGVSRHASQRSQGAGGTVLGLTANFLSLFGVSYNSGFNLFAVIVTSLQIFIFLLSLQWSQPNVETVILFFFGVLWLAMGAWATDIVGHEQCSQISGRLVTKNGAGTKTARSFCNEMKVVQAFSWALFASFVLAEYILFQLIGQAKRFGRWDIGREPIRELPWFDEQPGYYNTHTAGAAGHPHSPGYFPGYPGYPAYPPMSAGQTTIIQPGMNGAPATVTTVPMSA</sequence>
<evidence type="ECO:0000313" key="4">
    <source>
        <dbReference type="Proteomes" id="UP001140091"/>
    </source>
</evidence>
<keyword evidence="4" id="KW-1185">Reference proteome</keyword>
<feature type="transmembrane region" description="Helical" evidence="2">
    <location>
        <begin position="275"/>
        <end position="294"/>
    </location>
</feature>
<feature type="transmembrane region" description="Helical" evidence="2">
    <location>
        <begin position="12"/>
        <end position="30"/>
    </location>
</feature>
<dbReference type="OrthoDB" id="3266740at2759"/>
<proteinExistence type="predicted"/>
<evidence type="ECO:0000256" key="2">
    <source>
        <dbReference type="SAM" id="Phobius"/>
    </source>
</evidence>